<dbReference type="PANTHER" id="PTHR43817">
    <property type="entry name" value="GLYCOSYL HYDROLASE"/>
    <property type="match status" value="1"/>
</dbReference>
<dbReference type="InterPro" id="IPR023296">
    <property type="entry name" value="Glyco_hydro_beta-prop_sf"/>
</dbReference>
<dbReference type="Gene3D" id="2.115.10.20">
    <property type="entry name" value="Glycosyl hydrolase domain, family 43"/>
    <property type="match status" value="1"/>
</dbReference>
<organism evidence="8 10">
    <name type="scientific">Bifidobacterium breve</name>
    <dbReference type="NCBI Taxonomy" id="1685"/>
    <lineage>
        <taxon>Bacteria</taxon>
        <taxon>Bacillati</taxon>
        <taxon>Actinomycetota</taxon>
        <taxon>Actinomycetes</taxon>
        <taxon>Bifidobacteriales</taxon>
        <taxon>Bifidobacteriaceae</taxon>
        <taxon>Bifidobacterium</taxon>
    </lineage>
</organism>
<dbReference type="Proteomes" id="UP001219009">
    <property type="component" value="Chromosome"/>
</dbReference>
<evidence type="ECO:0000313" key="9">
    <source>
        <dbReference type="EMBL" id="WEB54391.1"/>
    </source>
</evidence>
<evidence type="ECO:0000256" key="2">
    <source>
        <dbReference type="ARBA" id="ARBA00022729"/>
    </source>
</evidence>
<evidence type="ECO:0000256" key="5">
    <source>
        <dbReference type="PIRSR" id="PIRSR606710-1"/>
    </source>
</evidence>
<dbReference type="CDD" id="cd18820">
    <property type="entry name" value="GH43_LbAraf43-like"/>
    <property type="match status" value="1"/>
</dbReference>
<dbReference type="InterPro" id="IPR006710">
    <property type="entry name" value="Glyco_hydro_43"/>
</dbReference>
<keyword evidence="4 7" id="KW-0326">Glycosidase</keyword>
<dbReference type="SUPFAM" id="SSF75005">
    <property type="entry name" value="Arabinanase/levansucrase/invertase"/>
    <property type="match status" value="1"/>
</dbReference>
<gene>
    <name evidence="8" type="ORF">DRBB29_1646</name>
    <name evidence="9" type="ORF">PUW55_09375</name>
</gene>
<dbReference type="Pfam" id="PF04616">
    <property type="entry name" value="Glyco_hydro_43"/>
    <property type="match status" value="1"/>
</dbReference>
<dbReference type="EMBL" id="CP023198">
    <property type="protein sequence ID" value="AUE19182.1"/>
    <property type="molecule type" value="Genomic_DNA"/>
</dbReference>
<reference evidence="8 10" key="1">
    <citation type="submission" date="2017-09" db="EMBL/GenBank/DDBJ databases">
        <title>Comparative genomics and methylome analysis of the gut commensal Bifidobacterium breve.</title>
        <authorList>
            <person name="Bottacini F."/>
            <person name="Morrissey R."/>
            <person name="Roberts R.J."/>
            <person name="James K."/>
            <person name="van Breen J."/>
            <person name="Egan M."/>
            <person name="Lambert J."/>
            <person name="van Limpt K."/>
            <person name="Stanton C."/>
            <person name="Knol J."/>
            <person name="O' Connell Motherway M."/>
            <person name="van Sinderen D."/>
        </authorList>
    </citation>
    <scope>NUCLEOTIDE SEQUENCE [LARGE SCALE GENOMIC DNA]</scope>
    <source>
        <strain evidence="8 10">DRBB29</strain>
    </source>
</reference>
<evidence type="ECO:0000256" key="4">
    <source>
        <dbReference type="ARBA" id="ARBA00023295"/>
    </source>
</evidence>
<evidence type="ECO:0000313" key="10">
    <source>
        <dbReference type="Proteomes" id="UP000232496"/>
    </source>
</evidence>
<comment type="similarity">
    <text evidence="1 7">Belongs to the glycosyl hydrolase 43 family.</text>
</comment>
<name>A0AAP1DND2_BIFBR</name>
<dbReference type="AlphaFoldDB" id="A0AAP1DND2"/>
<feature type="active site" description="Proton donor" evidence="5">
    <location>
        <position position="201"/>
    </location>
</feature>
<evidence type="ECO:0000256" key="3">
    <source>
        <dbReference type="ARBA" id="ARBA00022801"/>
    </source>
</evidence>
<dbReference type="GO" id="GO:0004553">
    <property type="term" value="F:hydrolase activity, hydrolyzing O-glycosyl compounds"/>
    <property type="evidence" value="ECO:0007669"/>
    <property type="project" value="InterPro"/>
</dbReference>
<keyword evidence="2" id="KW-0732">Signal</keyword>
<evidence type="ECO:0000256" key="6">
    <source>
        <dbReference type="PIRSR" id="PIRSR606710-2"/>
    </source>
</evidence>
<keyword evidence="3 7" id="KW-0378">Hydrolase</keyword>
<feature type="active site" description="Proton acceptor" evidence="5">
    <location>
        <position position="32"/>
    </location>
</feature>
<protein>
    <submittedName>
        <fullName evidence="8">Alpha-N-arabinofuranosidase</fullName>
    </submittedName>
    <submittedName>
        <fullName evidence="9">Family 43 glycosylhydrolase</fullName>
    </submittedName>
</protein>
<dbReference type="Gene3D" id="2.60.120.260">
    <property type="entry name" value="Galactose-binding domain-like"/>
    <property type="match status" value="1"/>
</dbReference>
<evidence type="ECO:0000256" key="1">
    <source>
        <dbReference type="ARBA" id="ARBA00009865"/>
    </source>
</evidence>
<dbReference type="GO" id="GO:0005975">
    <property type="term" value="P:carbohydrate metabolic process"/>
    <property type="evidence" value="ECO:0007669"/>
    <property type="project" value="InterPro"/>
</dbReference>
<proteinExistence type="inferred from homology"/>
<sequence length="452" mass="50553">MNSSTTITTTGNIKTAYGESLISGAIDCDGGDPWIMRHGDFYYYSKIEQGQVVLRRSRNITDIAAGGSSIIFNDQQSISVLWAPEIHYLDGAWYVYFAAQPAGSDIHHMYVLSSESTDPLDGPWRLSALDGMDDKFAIDGTVADVSGKRYFIWSGWEGYTNVQQNLYIARMVSPTCIADEKILISQPEYPWECATHPTINEGPAVLIHGSTVNLAYSASGSWTDNYCIGLLTAQCNADLADPTVWSKRDTPILRSGRGIYGPGHNSFVVSPDGFQVEMIYHSTRWHNGGFNRSVRFRPVSFDHRGRILPMDSIPPNQLIERPSGESHRLRYYYNHSTDLTIVPDSESVTGFAIYGLEHPQQNVSWQVQVPEDGQWSIFIWYRNASAKNNLTGNKLLIDIDGITRLPVPTVFSSCYQPIIVRETLTSGAHMISIHTDSTENLMLLDYIELMPQ</sequence>
<reference evidence="9" key="2">
    <citation type="submission" date="2023-02" db="EMBL/GenBank/DDBJ databases">
        <authorList>
            <person name="Whidbey C."/>
        </authorList>
    </citation>
    <scope>NUCLEOTIDE SEQUENCE</scope>
    <source>
        <strain evidence="9">VSI11</strain>
    </source>
</reference>
<feature type="site" description="Important for catalytic activity, responsible for pKa modulation of the active site Glu and correct orientation of both the proton donor and substrate" evidence="6">
    <location>
        <position position="139"/>
    </location>
</feature>
<evidence type="ECO:0000313" key="8">
    <source>
        <dbReference type="EMBL" id="AUE19182.1"/>
    </source>
</evidence>
<dbReference type="EMBL" id="CP118083">
    <property type="protein sequence ID" value="WEB54391.1"/>
    <property type="molecule type" value="Genomic_DNA"/>
</dbReference>
<accession>A0AAP1DND2</accession>
<evidence type="ECO:0000256" key="7">
    <source>
        <dbReference type="RuleBase" id="RU361187"/>
    </source>
</evidence>
<dbReference type="RefSeq" id="WP_021649740.1">
    <property type="nucleotide sequence ID" value="NZ_BAABSL010000001.1"/>
</dbReference>
<dbReference type="Proteomes" id="UP000232496">
    <property type="component" value="Chromosome"/>
</dbReference>
<dbReference type="PANTHER" id="PTHR43817:SF1">
    <property type="entry name" value="HYDROLASE, FAMILY 43, PUTATIVE (AFU_ORTHOLOGUE AFUA_3G01660)-RELATED"/>
    <property type="match status" value="1"/>
</dbReference>